<sequence>MRIDHRFVRFEPPPSVEFETEREVGVDLPHQPIRITGVQLGPGQDRRQLDQRIVVADDARPQCERQRSVHILLFLFRKTDDEAERRDDALLRRFHDTLIEDAVVDPLADEGQGLFGARVDPVAHAFAARLAHEGQEIPVDAVQTRDAVPRDALQAPFQNQPAESFHKGAGRRELIIGQKETLRPIKAMDLLHLPHQAFDGVSPHTSAPHARLGTIHATMRAAPSRLEDGDAARQVTGPPVHLERREKAVVRIRQRIEVCDQIPVRIPHNAATVAPGHAFDSFPPPSGCILRDQIAKGPFAFATDHRIHLGKPLQRPFVGEGRIVPAKDDLEIPAASFEPPADLKHRRVGGALGREPYEIRRFGQDALCTVIVDVRPQSQAACPNLENEIETNHLVGRFFQGGRQIDQPQRGKIVHGLQIERGKDQTDPHRLLIPVEIVGLGKKNRREKHSVFILLQVAACVNRANQALASTLPQEGGKGPLLRTLAKPAPNDLGSFPSGNGLLGQSRRQSARLLVRRPRGRLRTNG</sequence>
<dbReference type="EMBL" id="UPXX01000032">
    <property type="protein sequence ID" value="VBB47820.1"/>
    <property type="molecule type" value="Genomic_DNA"/>
</dbReference>
<accession>A0A653AIC6</accession>
<evidence type="ECO:0000313" key="2">
    <source>
        <dbReference type="EMBL" id="VBB47820.1"/>
    </source>
</evidence>
<proteinExistence type="predicted"/>
<feature type="region of interest" description="Disordered" evidence="1">
    <location>
        <begin position="487"/>
        <end position="509"/>
    </location>
</feature>
<organism evidence="2">
    <name type="scientific">Uncultured Desulfatiglans sp</name>
    <dbReference type="NCBI Taxonomy" id="1748965"/>
    <lineage>
        <taxon>Bacteria</taxon>
        <taxon>Pseudomonadati</taxon>
        <taxon>Thermodesulfobacteriota</taxon>
        <taxon>Desulfobacteria</taxon>
        <taxon>Desulfatiglandales</taxon>
        <taxon>Desulfatiglandaceae</taxon>
        <taxon>Desulfatiglans</taxon>
        <taxon>environmental samples</taxon>
    </lineage>
</organism>
<evidence type="ECO:0000256" key="1">
    <source>
        <dbReference type="SAM" id="MobiDB-lite"/>
    </source>
</evidence>
<gene>
    <name evidence="2" type="ORF">TRIP_B50615</name>
</gene>
<dbReference type="AlphaFoldDB" id="A0A653AIC6"/>
<protein>
    <submittedName>
        <fullName evidence="2">Uncharacterized protein</fullName>
    </submittedName>
</protein>
<name>A0A653AIC6_UNCDX</name>
<reference evidence="2" key="1">
    <citation type="submission" date="2018-07" db="EMBL/GenBank/DDBJ databases">
        <authorList>
            <consortium name="Genoscope - CEA"/>
            <person name="William W."/>
        </authorList>
    </citation>
    <scope>NUCLEOTIDE SEQUENCE</scope>
    <source>
        <strain evidence="2">IK1</strain>
    </source>
</reference>